<dbReference type="AlphaFoldDB" id="A0A0A8ZS69"/>
<organism evidence="2">
    <name type="scientific">Arundo donax</name>
    <name type="common">Giant reed</name>
    <name type="synonym">Donax arundinaceus</name>
    <dbReference type="NCBI Taxonomy" id="35708"/>
    <lineage>
        <taxon>Eukaryota</taxon>
        <taxon>Viridiplantae</taxon>
        <taxon>Streptophyta</taxon>
        <taxon>Embryophyta</taxon>
        <taxon>Tracheophyta</taxon>
        <taxon>Spermatophyta</taxon>
        <taxon>Magnoliopsida</taxon>
        <taxon>Liliopsida</taxon>
        <taxon>Poales</taxon>
        <taxon>Poaceae</taxon>
        <taxon>PACMAD clade</taxon>
        <taxon>Arundinoideae</taxon>
        <taxon>Arundineae</taxon>
        <taxon>Arundo</taxon>
    </lineage>
</organism>
<keyword evidence="1" id="KW-0472">Membrane</keyword>
<evidence type="ECO:0000313" key="2">
    <source>
        <dbReference type="EMBL" id="JAD39590.1"/>
    </source>
</evidence>
<name>A0A0A8ZS69_ARUDO</name>
<feature type="transmembrane region" description="Helical" evidence="1">
    <location>
        <begin position="50"/>
        <end position="71"/>
    </location>
</feature>
<reference evidence="2" key="1">
    <citation type="submission" date="2014-09" db="EMBL/GenBank/DDBJ databases">
        <authorList>
            <person name="Magalhaes I.L.F."/>
            <person name="Oliveira U."/>
            <person name="Santos F.R."/>
            <person name="Vidigal T.H.D.A."/>
            <person name="Brescovit A.D."/>
            <person name="Santos A.J."/>
        </authorList>
    </citation>
    <scope>NUCLEOTIDE SEQUENCE</scope>
    <source>
        <tissue evidence="2">Shoot tissue taken approximately 20 cm above the soil surface</tissue>
    </source>
</reference>
<reference evidence="2" key="2">
    <citation type="journal article" date="2015" name="Data Brief">
        <title>Shoot transcriptome of the giant reed, Arundo donax.</title>
        <authorList>
            <person name="Barrero R.A."/>
            <person name="Guerrero F.D."/>
            <person name="Moolhuijzen P."/>
            <person name="Goolsby J.A."/>
            <person name="Tidwell J."/>
            <person name="Bellgard S.E."/>
            <person name="Bellgard M.I."/>
        </authorList>
    </citation>
    <scope>NUCLEOTIDE SEQUENCE</scope>
    <source>
        <tissue evidence="2">Shoot tissue taken approximately 20 cm above the soil surface</tissue>
    </source>
</reference>
<sequence length="120" mass="14101">MKIQHCREHLISCIGFIDPALVHQDLVKEKPGYTENYLLKCLYHYQNKTFVLLPYLFKYVCASAFYFYVYLDSNSNFPCDNFVQFSLDPAPHQSEFEHDCCVGPTKERQDTIPRPHQCAK</sequence>
<proteinExistence type="predicted"/>
<accession>A0A0A8ZS69</accession>
<protein>
    <submittedName>
        <fullName evidence="2">Uncharacterized protein</fullName>
    </submittedName>
</protein>
<evidence type="ECO:0000256" key="1">
    <source>
        <dbReference type="SAM" id="Phobius"/>
    </source>
</evidence>
<keyword evidence="1" id="KW-1133">Transmembrane helix</keyword>
<keyword evidence="1" id="KW-0812">Transmembrane</keyword>
<dbReference type="EMBL" id="GBRH01258305">
    <property type="protein sequence ID" value="JAD39590.1"/>
    <property type="molecule type" value="Transcribed_RNA"/>
</dbReference>